<sequence>MAKRVNEMSNLIGICELPDDLLQKIVDKIADVKSLLMTYLVSRRFARIVGKVQNVCVSLPCFQRDSGALTARRRNLSALVTEELVESIIDGAVRPYTIPPFMGLPNCLQPVSRFLSVLRFVSQLGSIRYLTIEVPSFIDDTNQLIFKWAIHLGDGLIQSVSAMLKDGNLGRIPWEAVAKDAALRLDLLVQQSPHHPHLQSFTMIDPRGRGPWTGSRSR</sequence>
<name>A0ACC0N6Q0_RHOML</name>
<dbReference type="Proteomes" id="UP001062846">
    <property type="component" value="Chromosome 7"/>
</dbReference>
<evidence type="ECO:0000313" key="1">
    <source>
        <dbReference type="EMBL" id="KAI8548541.1"/>
    </source>
</evidence>
<protein>
    <submittedName>
        <fullName evidence="1">Uncharacterized protein</fullName>
    </submittedName>
</protein>
<comment type="caution">
    <text evidence="1">The sequence shown here is derived from an EMBL/GenBank/DDBJ whole genome shotgun (WGS) entry which is preliminary data.</text>
</comment>
<gene>
    <name evidence="1" type="ORF">RHMOL_Rhmol07G0280300</name>
</gene>
<keyword evidence="2" id="KW-1185">Reference proteome</keyword>
<accession>A0ACC0N6Q0</accession>
<proteinExistence type="predicted"/>
<reference evidence="1" key="1">
    <citation type="submission" date="2022-02" db="EMBL/GenBank/DDBJ databases">
        <title>Plant Genome Project.</title>
        <authorList>
            <person name="Zhang R.-G."/>
        </authorList>
    </citation>
    <scope>NUCLEOTIDE SEQUENCE</scope>
    <source>
        <strain evidence="1">AT1</strain>
    </source>
</reference>
<dbReference type="EMBL" id="CM046394">
    <property type="protein sequence ID" value="KAI8548541.1"/>
    <property type="molecule type" value="Genomic_DNA"/>
</dbReference>
<organism evidence="1 2">
    <name type="scientific">Rhododendron molle</name>
    <name type="common">Chinese azalea</name>
    <name type="synonym">Azalea mollis</name>
    <dbReference type="NCBI Taxonomy" id="49168"/>
    <lineage>
        <taxon>Eukaryota</taxon>
        <taxon>Viridiplantae</taxon>
        <taxon>Streptophyta</taxon>
        <taxon>Embryophyta</taxon>
        <taxon>Tracheophyta</taxon>
        <taxon>Spermatophyta</taxon>
        <taxon>Magnoliopsida</taxon>
        <taxon>eudicotyledons</taxon>
        <taxon>Gunneridae</taxon>
        <taxon>Pentapetalae</taxon>
        <taxon>asterids</taxon>
        <taxon>Ericales</taxon>
        <taxon>Ericaceae</taxon>
        <taxon>Ericoideae</taxon>
        <taxon>Rhodoreae</taxon>
        <taxon>Rhododendron</taxon>
    </lineage>
</organism>
<evidence type="ECO:0000313" key="2">
    <source>
        <dbReference type="Proteomes" id="UP001062846"/>
    </source>
</evidence>